<dbReference type="AlphaFoldDB" id="W8SMM7"/>
<keyword evidence="3" id="KW-1185">Reference proteome</keyword>
<gene>
    <name evidence="2" type="ORF">roselon_01405</name>
</gene>
<dbReference type="PANTHER" id="PTHR36573">
    <property type="entry name" value="INTERMEMBRANE PHOSPHOLIPID TRANSPORT SYSTEM BINDING PROTEIN MLAC"/>
    <property type="match status" value="1"/>
</dbReference>
<dbReference type="InterPro" id="IPR008869">
    <property type="entry name" value="MlaC/ttg2D"/>
</dbReference>
<feature type="signal peptide" evidence="1">
    <location>
        <begin position="1"/>
        <end position="37"/>
    </location>
</feature>
<dbReference type="KEGG" id="red:roselon_01405"/>
<evidence type="ECO:0000313" key="2">
    <source>
        <dbReference type="EMBL" id="AHM03790.1"/>
    </source>
</evidence>
<dbReference type="Pfam" id="PF05494">
    <property type="entry name" value="MlaC"/>
    <property type="match status" value="1"/>
</dbReference>
<feature type="chain" id="PRO_5004912978" evidence="1">
    <location>
        <begin position="38"/>
        <end position="208"/>
    </location>
</feature>
<dbReference type="STRING" id="1294273.roselon_01405"/>
<dbReference type="eggNOG" id="COG2854">
    <property type="taxonomic scope" value="Bacteria"/>
</dbReference>
<evidence type="ECO:0000313" key="3">
    <source>
        <dbReference type="Proteomes" id="UP000019593"/>
    </source>
</evidence>
<dbReference type="InterPro" id="IPR006311">
    <property type="entry name" value="TAT_signal"/>
</dbReference>
<dbReference type="PANTHER" id="PTHR36573:SF1">
    <property type="entry name" value="INTERMEMBRANE PHOSPHOLIPID TRANSPORT SYSTEM BINDING PROTEIN MLAC"/>
    <property type="match status" value="1"/>
</dbReference>
<accession>W8SMM7</accession>
<protein>
    <submittedName>
        <fullName evidence="2">ABC-type transport system</fullName>
    </submittedName>
</protein>
<sequence>MPRTALRPDRRRALTRLGAASLVAVVPALGAPRPALAQSGPQAEALVTRAVADVMRIINSGRSEGAMLRDFRTIFRNYGDVPVIARSVLGPPARTASSAQLRAFSEAFEIYISNKYGRRFREFIGSQITVTGSRPVRSFIEVISVVDQPGYAPYDLRWFVSDGSGSPRFFNLIIEGVNLMISERTEIGSMLEARRGDIDALTRDLRAM</sequence>
<dbReference type="Gene3D" id="3.10.450.710">
    <property type="entry name" value="Tgt2/MlaC"/>
    <property type="match status" value="1"/>
</dbReference>
<dbReference type="RefSeq" id="WP_025311634.1">
    <property type="nucleotide sequence ID" value="NZ_CP004372.1"/>
</dbReference>
<dbReference type="Proteomes" id="UP000019593">
    <property type="component" value="Chromosome"/>
</dbReference>
<organism evidence="2 3">
    <name type="scientific">Roseicyclus elongatus DSM 19469</name>
    <dbReference type="NCBI Taxonomy" id="1294273"/>
    <lineage>
        <taxon>Bacteria</taxon>
        <taxon>Pseudomonadati</taxon>
        <taxon>Pseudomonadota</taxon>
        <taxon>Alphaproteobacteria</taxon>
        <taxon>Rhodobacterales</taxon>
        <taxon>Roseobacteraceae</taxon>
        <taxon>Roseicyclus</taxon>
    </lineage>
</organism>
<evidence type="ECO:0000256" key="1">
    <source>
        <dbReference type="SAM" id="SignalP"/>
    </source>
</evidence>
<dbReference type="HOGENOM" id="CLU_1359570_0_0_5"/>
<dbReference type="PROSITE" id="PS51318">
    <property type="entry name" value="TAT"/>
    <property type="match status" value="1"/>
</dbReference>
<dbReference type="OrthoDB" id="7839352at2"/>
<reference evidence="2 3" key="1">
    <citation type="submission" date="2013-03" db="EMBL/GenBank/DDBJ databases">
        <authorList>
            <person name="Fiebig A."/>
            <person name="Goeker M."/>
            <person name="Klenk H.-P.P."/>
        </authorList>
    </citation>
    <scope>NUCLEOTIDE SEQUENCE [LARGE SCALE GENOMIC DNA]</scope>
    <source>
        <strain evidence="3">DSM 19469</strain>
    </source>
</reference>
<proteinExistence type="predicted"/>
<dbReference type="InterPro" id="IPR042245">
    <property type="entry name" value="Tgt2/MlaC_sf"/>
</dbReference>
<name>W8SMM7_9RHOB</name>
<keyword evidence="1" id="KW-0732">Signal</keyword>
<dbReference type="EMBL" id="CP004372">
    <property type="protein sequence ID" value="AHM03790.1"/>
    <property type="molecule type" value="Genomic_DNA"/>
</dbReference>